<dbReference type="PANTHER" id="PTHR43065">
    <property type="entry name" value="SENSOR HISTIDINE KINASE"/>
    <property type="match status" value="1"/>
</dbReference>
<proteinExistence type="predicted"/>
<feature type="transmembrane region" description="Helical" evidence="9">
    <location>
        <begin position="129"/>
        <end position="147"/>
    </location>
</feature>
<feature type="transmembrane region" description="Helical" evidence="9">
    <location>
        <begin position="7"/>
        <end position="25"/>
    </location>
</feature>
<evidence type="ECO:0000313" key="12">
    <source>
        <dbReference type="Proteomes" id="UP001290455"/>
    </source>
</evidence>
<accession>A0ABU5IZP8</accession>
<evidence type="ECO:0000256" key="3">
    <source>
        <dbReference type="ARBA" id="ARBA00022553"/>
    </source>
</evidence>
<evidence type="ECO:0000256" key="1">
    <source>
        <dbReference type="ARBA" id="ARBA00000085"/>
    </source>
</evidence>
<dbReference type="PROSITE" id="PS50109">
    <property type="entry name" value="HIS_KIN"/>
    <property type="match status" value="1"/>
</dbReference>
<evidence type="ECO:0000256" key="8">
    <source>
        <dbReference type="ARBA" id="ARBA00023012"/>
    </source>
</evidence>
<dbReference type="Gene3D" id="1.10.287.130">
    <property type="match status" value="1"/>
</dbReference>
<name>A0ABU5IZP8_9BACI</name>
<feature type="transmembrane region" description="Helical" evidence="9">
    <location>
        <begin position="97"/>
        <end position="117"/>
    </location>
</feature>
<dbReference type="SUPFAM" id="SSF55874">
    <property type="entry name" value="ATPase domain of HSP90 chaperone/DNA topoisomerase II/histidine kinase"/>
    <property type="match status" value="1"/>
</dbReference>
<dbReference type="Gene3D" id="3.30.565.10">
    <property type="entry name" value="Histidine kinase-like ATPase, C-terminal domain"/>
    <property type="match status" value="1"/>
</dbReference>
<dbReference type="InterPro" id="IPR005467">
    <property type="entry name" value="His_kinase_dom"/>
</dbReference>
<keyword evidence="12" id="KW-1185">Reference proteome</keyword>
<keyword evidence="7 11" id="KW-0067">ATP-binding</keyword>
<dbReference type="CDD" id="cd00082">
    <property type="entry name" value="HisKA"/>
    <property type="match status" value="1"/>
</dbReference>
<comment type="catalytic activity">
    <reaction evidence="1">
        <text>ATP + protein L-histidine = ADP + protein N-phospho-L-histidine.</text>
        <dbReference type="EC" id="2.7.13.3"/>
    </reaction>
</comment>
<feature type="domain" description="Histidine kinase" evidence="10">
    <location>
        <begin position="206"/>
        <end position="413"/>
    </location>
</feature>
<dbReference type="EC" id="2.7.13.3" evidence="2"/>
<evidence type="ECO:0000256" key="2">
    <source>
        <dbReference type="ARBA" id="ARBA00012438"/>
    </source>
</evidence>
<organism evidence="11 12">
    <name type="scientific">Robertmurraya mangrovi</name>
    <dbReference type="NCBI Taxonomy" id="3098077"/>
    <lineage>
        <taxon>Bacteria</taxon>
        <taxon>Bacillati</taxon>
        <taxon>Bacillota</taxon>
        <taxon>Bacilli</taxon>
        <taxon>Bacillales</taxon>
        <taxon>Bacillaceae</taxon>
        <taxon>Robertmurraya</taxon>
    </lineage>
</organism>
<comment type="caution">
    <text evidence="11">The sequence shown here is derived from an EMBL/GenBank/DDBJ whole genome shotgun (WGS) entry which is preliminary data.</text>
</comment>
<feature type="transmembrane region" description="Helical" evidence="9">
    <location>
        <begin position="159"/>
        <end position="178"/>
    </location>
</feature>
<evidence type="ECO:0000256" key="5">
    <source>
        <dbReference type="ARBA" id="ARBA00022741"/>
    </source>
</evidence>
<sequence length="431" mass="48439">MELIKLLLFNLSLLLVILFFVQISLERLHINQISKKGLLLYFIVSLFICMFFSVTVMEGVRVDLRQVVLILGGLYFGFAPILALVMILIRSFLGFDIGLWVSIGIYGMMVIAIHLIRPWFIKQAFSRKLFVLMGFTTLTTLAFFIIYQVLHVSILRADILFGMIVIPALSIGVIAYAFESIKQNMLLREQIVKSQKLEAIGHTGAAISHEIRNPIAKAKHMNQTLLAEKKLPPEITEQLKVSILELEKAEKIIHGFLAYAIPTLNHVEEMDIHRELNHVLQMVEPMAKLQKVVIETDFGPIGMIQGDKKSFSQCFLNIIKNGIESMPSGGILQVKTNHTDKYINIIISDTGKGFSKEEINRLGEPYYSINEDKGMGFGMMVAYSIVKALKGTIKVNSEIDKGSTYSVSIPQYLIQSSTTHSNNRQLGISSN</sequence>
<keyword evidence="9" id="KW-1133">Transmembrane helix</keyword>
<dbReference type="SUPFAM" id="SSF47384">
    <property type="entry name" value="Homodimeric domain of signal transducing histidine kinase"/>
    <property type="match status" value="1"/>
</dbReference>
<dbReference type="Pfam" id="PF02518">
    <property type="entry name" value="HATPase_c"/>
    <property type="match status" value="1"/>
</dbReference>
<dbReference type="InterPro" id="IPR004358">
    <property type="entry name" value="Sig_transdc_His_kin-like_C"/>
</dbReference>
<feature type="transmembrane region" description="Helical" evidence="9">
    <location>
        <begin position="37"/>
        <end position="56"/>
    </location>
</feature>
<evidence type="ECO:0000256" key="7">
    <source>
        <dbReference type="ARBA" id="ARBA00022840"/>
    </source>
</evidence>
<keyword evidence="4" id="KW-0808">Transferase</keyword>
<dbReference type="SMART" id="SM00387">
    <property type="entry name" value="HATPase_c"/>
    <property type="match status" value="1"/>
</dbReference>
<feature type="transmembrane region" description="Helical" evidence="9">
    <location>
        <begin position="68"/>
        <end position="91"/>
    </location>
</feature>
<keyword evidence="8" id="KW-0902">Two-component regulatory system</keyword>
<evidence type="ECO:0000259" key="10">
    <source>
        <dbReference type="PROSITE" id="PS50109"/>
    </source>
</evidence>
<dbReference type="InterPro" id="IPR036097">
    <property type="entry name" value="HisK_dim/P_sf"/>
</dbReference>
<evidence type="ECO:0000256" key="6">
    <source>
        <dbReference type="ARBA" id="ARBA00022777"/>
    </source>
</evidence>
<keyword evidence="6" id="KW-0418">Kinase</keyword>
<dbReference type="PANTHER" id="PTHR43065:SF46">
    <property type="entry name" value="C4-DICARBOXYLATE TRANSPORT SENSOR PROTEIN DCTB"/>
    <property type="match status" value="1"/>
</dbReference>
<reference evidence="11 12" key="1">
    <citation type="submission" date="2023-11" db="EMBL/GenBank/DDBJ databases">
        <title>Bacillus jintuensis, isolated from a mudflat on the Beibu Gulf coast.</title>
        <authorList>
            <person name="Li M."/>
        </authorList>
    </citation>
    <scope>NUCLEOTIDE SEQUENCE [LARGE SCALE GENOMIC DNA]</scope>
    <source>
        <strain evidence="11 12">31A1R</strain>
    </source>
</reference>
<protein>
    <recommendedName>
        <fullName evidence="2">histidine kinase</fullName>
        <ecNumber evidence="2">2.7.13.3</ecNumber>
    </recommendedName>
</protein>
<dbReference type="InterPro" id="IPR003661">
    <property type="entry name" value="HisK_dim/P_dom"/>
</dbReference>
<dbReference type="PRINTS" id="PR00344">
    <property type="entry name" value="BCTRLSENSOR"/>
</dbReference>
<evidence type="ECO:0000256" key="9">
    <source>
        <dbReference type="SAM" id="Phobius"/>
    </source>
</evidence>
<evidence type="ECO:0000313" key="11">
    <source>
        <dbReference type="EMBL" id="MDZ5472592.1"/>
    </source>
</evidence>
<gene>
    <name evidence="11" type="ORF">SM124_12600</name>
</gene>
<keyword evidence="5" id="KW-0547">Nucleotide-binding</keyword>
<evidence type="ECO:0000256" key="4">
    <source>
        <dbReference type="ARBA" id="ARBA00022679"/>
    </source>
</evidence>
<dbReference type="InterPro" id="IPR036890">
    <property type="entry name" value="HATPase_C_sf"/>
</dbReference>
<keyword evidence="9" id="KW-0812">Transmembrane</keyword>
<keyword evidence="9" id="KW-0472">Membrane</keyword>
<dbReference type="EMBL" id="JAXOFX010000007">
    <property type="protein sequence ID" value="MDZ5472592.1"/>
    <property type="molecule type" value="Genomic_DNA"/>
</dbReference>
<keyword evidence="3" id="KW-0597">Phosphoprotein</keyword>
<dbReference type="Proteomes" id="UP001290455">
    <property type="component" value="Unassembled WGS sequence"/>
</dbReference>
<dbReference type="Pfam" id="PF00512">
    <property type="entry name" value="HisKA"/>
    <property type="match status" value="1"/>
</dbReference>
<dbReference type="SMART" id="SM00388">
    <property type="entry name" value="HisKA"/>
    <property type="match status" value="1"/>
</dbReference>
<dbReference type="GO" id="GO:0005524">
    <property type="term" value="F:ATP binding"/>
    <property type="evidence" value="ECO:0007669"/>
    <property type="project" value="UniProtKB-KW"/>
</dbReference>
<dbReference type="RefSeq" id="WP_322446888.1">
    <property type="nucleotide sequence ID" value="NZ_JAXOFX010000007.1"/>
</dbReference>
<dbReference type="InterPro" id="IPR003594">
    <property type="entry name" value="HATPase_dom"/>
</dbReference>